<proteinExistence type="predicted"/>
<keyword evidence="1" id="KW-1133">Transmembrane helix</keyword>
<feature type="transmembrane region" description="Helical" evidence="1">
    <location>
        <begin position="47"/>
        <end position="68"/>
    </location>
</feature>
<reference evidence="2 3" key="1">
    <citation type="journal article" date="2016" name="Mol. Biol. Evol.">
        <title>Comparative Genomics of Early-Diverging Mushroom-Forming Fungi Provides Insights into the Origins of Lignocellulose Decay Capabilities.</title>
        <authorList>
            <person name="Nagy L.G."/>
            <person name="Riley R."/>
            <person name="Tritt A."/>
            <person name="Adam C."/>
            <person name="Daum C."/>
            <person name="Floudas D."/>
            <person name="Sun H."/>
            <person name="Yadav J.S."/>
            <person name="Pangilinan J."/>
            <person name="Larsson K.H."/>
            <person name="Matsuura K."/>
            <person name="Barry K."/>
            <person name="Labutti K."/>
            <person name="Kuo R."/>
            <person name="Ohm R.A."/>
            <person name="Bhattacharya S.S."/>
            <person name="Shirouzu T."/>
            <person name="Yoshinaga Y."/>
            <person name="Martin F.M."/>
            <person name="Grigoriev I.V."/>
            <person name="Hibbett D.S."/>
        </authorList>
    </citation>
    <scope>NUCLEOTIDE SEQUENCE [LARGE SCALE GENOMIC DNA]</scope>
    <source>
        <strain evidence="2 3">93-53</strain>
    </source>
</reference>
<dbReference type="AlphaFoldDB" id="A0A165FCB9"/>
<feature type="transmembrane region" description="Helical" evidence="1">
    <location>
        <begin position="21"/>
        <end position="41"/>
    </location>
</feature>
<keyword evidence="1" id="KW-0472">Membrane</keyword>
<dbReference type="InParanoid" id="A0A165FCB9"/>
<protein>
    <submittedName>
        <fullName evidence="2">Uncharacterized protein</fullName>
    </submittedName>
</protein>
<evidence type="ECO:0000313" key="2">
    <source>
        <dbReference type="EMBL" id="KZT08754.1"/>
    </source>
</evidence>
<organism evidence="2 3">
    <name type="scientific">Laetiporus sulphureus 93-53</name>
    <dbReference type="NCBI Taxonomy" id="1314785"/>
    <lineage>
        <taxon>Eukaryota</taxon>
        <taxon>Fungi</taxon>
        <taxon>Dikarya</taxon>
        <taxon>Basidiomycota</taxon>
        <taxon>Agaricomycotina</taxon>
        <taxon>Agaricomycetes</taxon>
        <taxon>Polyporales</taxon>
        <taxon>Laetiporus</taxon>
    </lineage>
</organism>
<sequence length="138" mass="15485">MEVRKLRFKGSIATVLMRDGTLYFMALLLLNILQIVIKIRYENSQNTADYVVLFLPPISSILISRFILNLRQVSVGSVDLNTISHSALNTPDIPSRLVGNFGADVQHTSLIFENVEDNAEDEQNISVDCEAYELAQVQ</sequence>
<dbReference type="RefSeq" id="XP_040766494.1">
    <property type="nucleotide sequence ID" value="XM_040908456.1"/>
</dbReference>
<keyword evidence="3" id="KW-1185">Reference proteome</keyword>
<dbReference type="GeneID" id="63825485"/>
<keyword evidence="1" id="KW-0812">Transmembrane</keyword>
<dbReference type="EMBL" id="KV427614">
    <property type="protein sequence ID" value="KZT08754.1"/>
    <property type="molecule type" value="Genomic_DNA"/>
</dbReference>
<dbReference type="Proteomes" id="UP000076871">
    <property type="component" value="Unassembled WGS sequence"/>
</dbReference>
<evidence type="ECO:0000256" key="1">
    <source>
        <dbReference type="SAM" id="Phobius"/>
    </source>
</evidence>
<dbReference type="OrthoDB" id="2804213at2759"/>
<accession>A0A165FCB9</accession>
<gene>
    <name evidence="2" type="ORF">LAESUDRAFT_723684</name>
</gene>
<evidence type="ECO:0000313" key="3">
    <source>
        <dbReference type="Proteomes" id="UP000076871"/>
    </source>
</evidence>
<name>A0A165FCB9_9APHY</name>